<sequence>MHRAYIALGSNVGDRIAMVERACNEMARLPEINVLRTSGLWETKAMYVENQDNFVNGACEIETTLSPTELLDKLQGIEKALGREKTIDKGPRNIDLDILLYNDENINLNRLKVPHPLMLEREFVLRPLC</sequence>
<dbReference type="Pfam" id="PF01288">
    <property type="entry name" value="HPPK"/>
    <property type="match status" value="1"/>
</dbReference>
<comment type="caution">
    <text evidence="9">The sequence shown here is derived from an EMBL/GenBank/DDBJ whole genome shotgun (WGS) entry which is preliminary data.</text>
</comment>
<dbReference type="SUPFAM" id="SSF55083">
    <property type="entry name" value="6-hydroxymethyl-7,8-dihydropterin pyrophosphokinase, HPPK"/>
    <property type="match status" value="1"/>
</dbReference>
<evidence type="ECO:0000256" key="5">
    <source>
        <dbReference type="ARBA" id="ARBA00022777"/>
    </source>
</evidence>
<keyword evidence="10" id="KW-1185">Reference proteome</keyword>
<dbReference type="InterPro" id="IPR000550">
    <property type="entry name" value="Hppk"/>
</dbReference>
<dbReference type="Gene3D" id="3.30.70.560">
    <property type="entry name" value="7,8-Dihydro-6-hydroxymethylpterin-pyrophosphokinase HPPK"/>
    <property type="match status" value="1"/>
</dbReference>
<comment type="pathway">
    <text evidence="1">Cofactor biosynthesis; tetrahydrofolate biosynthesis; 2-amino-4-hydroxy-6-hydroxymethyl-7,8-dihydropteridine diphosphate from 7,8-dihydroneopterin triphosphate: step 4/4.</text>
</comment>
<dbReference type="EMBL" id="JAVRRA010026630">
    <property type="protein sequence ID" value="KAK5080499.1"/>
    <property type="molecule type" value="Genomic_DNA"/>
</dbReference>
<evidence type="ECO:0000256" key="3">
    <source>
        <dbReference type="ARBA" id="ARBA00022679"/>
    </source>
</evidence>
<keyword evidence="7" id="KW-0289">Folate biosynthesis</keyword>
<protein>
    <recommendedName>
        <fullName evidence="2">2-amino-4-hydroxy-6-hydroxymethyldihydropteridine diphosphokinase</fullName>
        <ecNumber evidence="2">2.7.6.3</ecNumber>
    </recommendedName>
</protein>
<dbReference type="PROSITE" id="PS00794">
    <property type="entry name" value="HPPK"/>
    <property type="match status" value="1"/>
</dbReference>
<feature type="domain" description="7,8-dihydro-6-hydroxymethylpterin-pyrophosphokinase" evidence="8">
    <location>
        <begin position="88"/>
        <end position="99"/>
    </location>
</feature>
<organism evidence="9 10">
    <name type="scientific">Cryomyces antarcticus</name>
    <dbReference type="NCBI Taxonomy" id="329879"/>
    <lineage>
        <taxon>Eukaryota</taxon>
        <taxon>Fungi</taxon>
        <taxon>Dikarya</taxon>
        <taxon>Ascomycota</taxon>
        <taxon>Pezizomycotina</taxon>
        <taxon>Dothideomycetes</taxon>
        <taxon>Dothideomycetes incertae sedis</taxon>
        <taxon>Cryomyces</taxon>
    </lineage>
</organism>
<dbReference type="EC" id="2.7.6.3" evidence="2"/>
<evidence type="ECO:0000313" key="10">
    <source>
        <dbReference type="Proteomes" id="UP001357485"/>
    </source>
</evidence>
<keyword evidence="6" id="KW-0067">ATP-binding</keyword>
<evidence type="ECO:0000256" key="4">
    <source>
        <dbReference type="ARBA" id="ARBA00022741"/>
    </source>
</evidence>
<keyword evidence="5" id="KW-0418">Kinase</keyword>
<proteinExistence type="predicted"/>
<evidence type="ECO:0000256" key="7">
    <source>
        <dbReference type="ARBA" id="ARBA00022909"/>
    </source>
</evidence>
<feature type="non-terminal residue" evidence="9">
    <location>
        <position position="129"/>
    </location>
</feature>
<evidence type="ECO:0000313" key="9">
    <source>
        <dbReference type="EMBL" id="KAK5080499.1"/>
    </source>
</evidence>
<dbReference type="PANTHER" id="PTHR43071:SF1">
    <property type="entry name" value="2-AMINO-4-HYDROXY-6-HYDROXYMETHYLDIHYDROPTERIDINE PYROPHOSPHOKINASE"/>
    <property type="match status" value="1"/>
</dbReference>
<name>A0ABR0JZR7_9PEZI</name>
<dbReference type="NCBIfam" id="TIGR01498">
    <property type="entry name" value="folK"/>
    <property type="match status" value="1"/>
</dbReference>
<accession>A0ABR0JZR7</accession>
<dbReference type="Proteomes" id="UP001357485">
    <property type="component" value="Unassembled WGS sequence"/>
</dbReference>
<dbReference type="CDD" id="cd00483">
    <property type="entry name" value="HPPK"/>
    <property type="match status" value="1"/>
</dbReference>
<gene>
    <name evidence="9" type="primary">FOL1_1</name>
    <name evidence="9" type="ORF">LTR16_008452</name>
</gene>
<evidence type="ECO:0000256" key="6">
    <source>
        <dbReference type="ARBA" id="ARBA00022840"/>
    </source>
</evidence>
<dbReference type="PANTHER" id="PTHR43071">
    <property type="entry name" value="2-AMINO-4-HYDROXY-6-HYDROXYMETHYLDIHYDROPTERIDINE PYROPHOSPHOKINASE"/>
    <property type="match status" value="1"/>
</dbReference>
<keyword evidence="4" id="KW-0547">Nucleotide-binding</keyword>
<keyword evidence="3" id="KW-0808">Transferase</keyword>
<evidence type="ECO:0000256" key="2">
    <source>
        <dbReference type="ARBA" id="ARBA00013253"/>
    </source>
</evidence>
<reference evidence="9 10" key="1">
    <citation type="submission" date="2023-08" db="EMBL/GenBank/DDBJ databases">
        <title>Black Yeasts Isolated from many extreme environments.</title>
        <authorList>
            <person name="Coleine C."/>
            <person name="Stajich J.E."/>
            <person name="Selbmann L."/>
        </authorList>
    </citation>
    <scope>NUCLEOTIDE SEQUENCE [LARGE SCALE GENOMIC DNA]</scope>
    <source>
        <strain evidence="9 10">CCFEE 536</strain>
    </source>
</reference>
<evidence type="ECO:0000259" key="8">
    <source>
        <dbReference type="PROSITE" id="PS00794"/>
    </source>
</evidence>
<evidence type="ECO:0000256" key="1">
    <source>
        <dbReference type="ARBA" id="ARBA00005051"/>
    </source>
</evidence>
<dbReference type="InterPro" id="IPR035907">
    <property type="entry name" value="Hppk_sf"/>
</dbReference>